<dbReference type="Pfam" id="PF20684">
    <property type="entry name" value="Fung_rhodopsin"/>
    <property type="match status" value="1"/>
</dbReference>
<comment type="caution">
    <text evidence="18">The sequence shown here is derived from an EMBL/GenBank/DDBJ whole genome shotgun (WGS) entry which is preliminary data.</text>
</comment>
<evidence type="ECO:0000256" key="14">
    <source>
        <dbReference type="PROSITE-ProRule" id="PRU01356"/>
    </source>
</evidence>
<feature type="signal peptide" evidence="16">
    <location>
        <begin position="1"/>
        <end position="20"/>
    </location>
</feature>
<feature type="transmembrane region" description="Helical" evidence="15">
    <location>
        <begin position="348"/>
        <end position="372"/>
    </location>
</feature>
<gene>
    <name evidence="18" type="ORF">QQS21_003406</name>
</gene>
<dbReference type="GO" id="GO:0098552">
    <property type="term" value="C:side of membrane"/>
    <property type="evidence" value="ECO:0007669"/>
    <property type="project" value="UniProtKB-KW"/>
</dbReference>
<feature type="binding site" description="axial binding residue" evidence="14">
    <location>
        <position position="64"/>
    </location>
    <ligand>
        <name>heme</name>
        <dbReference type="ChEBI" id="CHEBI:30413"/>
    </ligand>
    <ligandPart>
        <name>Fe</name>
        <dbReference type="ChEBI" id="CHEBI:18248"/>
    </ligandPart>
</feature>
<dbReference type="PANTHER" id="PTHR33048">
    <property type="entry name" value="PTH11-LIKE INTEGRAL MEMBRANE PROTEIN (AFU_ORTHOLOGUE AFUA_5G11245)"/>
    <property type="match status" value="1"/>
</dbReference>
<feature type="disulfide bond" evidence="14">
    <location>
        <begin position="60"/>
        <end position="67"/>
    </location>
</feature>
<dbReference type="GO" id="GO:0046872">
    <property type="term" value="F:metal ion binding"/>
    <property type="evidence" value="ECO:0007669"/>
    <property type="project" value="UniProtKB-UniRule"/>
</dbReference>
<evidence type="ECO:0000256" key="15">
    <source>
        <dbReference type="SAM" id="Phobius"/>
    </source>
</evidence>
<evidence type="ECO:0000313" key="19">
    <source>
        <dbReference type="Proteomes" id="UP001251528"/>
    </source>
</evidence>
<proteinExistence type="inferred from homology"/>
<keyword evidence="6" id="KW-0325">Glycoprotein</keyword>
<evidence type="ECO:0000256" key="7">
    <source>
        <dbReference type="ARBA" id="ARBA00022692"/>
    </source>
</evidence>
<evidence type="ECO:0000256" key="6">
    <source>
        <dbReference type="ARBA" id="ARBA00022622"/>
    </source>
</evidence>
<feature type="chain" id="PRO_5042593812" description="CFEM domain-containing protein" evidence="16">
    <location>
        <begin position="21"/>
        <end position="437"/>
    </location>
</feature>
<protein>
    <recommendedName>
        <fullName evidence="17">CFEM domain-containing protein</fullName>
    </recommendedName>
</protein>
<keyword evidence="11 14" id="KW-1015">Disulfide bond</keyword>
<dbReference type="GO" id="GO:0005576">
    <property type="term" value="C:extracellular region"/>
    <property type="evidence" value="ECO:0007669"/>
    <property type="project" value="UniProtKB-SubCell"/>
</dbReference>
<comment type="subcellular location">
    <subcellularLocation>
        <location evidence="2">Membrane</location>
        <topology evidence="2">Lipid-anchor</topology>
        <topology evidence="2">GPI-anchor</topology>
    </subcellularLocation>
    <subcellularLocation>
        <location evidence="1">Membrane</location>
        <topology evidence="1">Multi-pass membrane protein</topology>
    </subcellularLocation>
    <subcellularLocation>
        <location evidence="3">Secreted</location>
    </subcellularLocation>
</comment>
<keyword evidence="12" id="KW-0449">Lipoprotein</keyword>
<comment type="similarity">
    <text evidence="13">Belongs to the SAT4 family.</text>
</comment>
<dbReference type="InterPro" id="IPR049326">
    <property type="entry name" value="Rhodopsin_dom_fungi"/>
</dbReference>
<evidence type="ECO:0000256" key="13">
    <source>
        <dbReference type="ARBA" id="ARBA00038359"/>
    </source>
</evidence>
<evidence type="ECO:0000256" key="10">
    <source>
        <dbReference type="ARBA" id="ARBA00023136"/>
    </source>
</evidence>
<evidence type="ECO:0000256" key="12">
    <source>
        <dbReference type="ARBA" id="ARBA00023288"/>
    </source>
</evidence>
<dbReference type="InterPro" id="IPR008427">
    <property type="entry name" value="Extracellular_membr_CFEM_dom"/>
</dbReference>
<keyword evidence="10 15" id="KW-0472">Membrane</keyword>
<feature type="transmembrane region" description="Helical" evidence="15">
    <location>
        <begin position="151"/>
        <end position="172"/>
    </location>
</feature>
<comment type="similarity">
    <text evidence="4">Belongs to the RBT5 family.</text>
</comment>
<keyword evidence="14" id="KW-0479">Metal-binding</keyword>
<feature type="disulfide bond" evidence="14">
    <location>
        <begin position="46"/>
        <end position="86"/>
    </location>
</feature>
<dbReference type="SMART" id="SM00747">
    <property type="entry name" value="CFEM"/>
    <property type="match status" value="1"/>
</dbReference>
<feature type="transmembrane region" description="Helical" evidence="15">
    <location>
        <begin position="227"/>
        <end position="248"/>
    </location>
</feature>
<dbReference type="InterPro" id="IPR052337">
    <property type="entry name" value="SAT4-like"/>
</dbReference>
<sequence>MRFPISAAFLLACLSAFVWAADIVSSTELGERSWTSGKVLLTLPPCAAKCLTSIVPGSACSADDLNCICSNQAIQDAATKCILRDCSLFDALSAQNITAVACDFPVRDRSGQYVAVSVALGTITVLFVVVRLVFKQFFSPAGVGLAWDDKVILGTLALRISCIIINVQGLAAHGLGKDVWTVPGELTAFAEWLFIMEVLYLAELSLIKLSLSLFYVRIFPGTIIRNLLWATVIVNILYGVSFVLTAIFQCTPIDYFWTQYVEKQGTGRCININAFGWANAAISVALDVWMISIPLSQIPKLKLHWTKKVGVSIMFFLGAFVTIVSILRLNSLVSWANSTNPTWDQWNIVYWSTIEVNVGMICTCLPSIRLIMLRAFPNMTRSQPTHDSNSASHPTGGRSAVDRITARDHRLSDFDHSRGHTWTRIESEGKQPDEAPY</sequence>
<dbReference type="Proteomes" id="UP001251528">
    <property type="component" value="Unassembled WGS sequence"/>
</dbReference>
<evidence type="ECO:0000256" key="2">
    <source>
        <dbReference type="ARBA" id="ARBA00004589"/>
    </source>
</evidence>
<feature type="transmembrane region" description="Helical" evidence="15">
    <location>
        <begin position="274"/>
        <end position="297"/>
    </location>
</feature>
<dbReference type="EMBL" id="JASWJB010000044">
    <property type="protein sequence ID" value="KAK2606235.1"/>
    <property type="molecule type" value="Genomic_DNA"/>
</dbReference>
<name>A0AAJ0CW97_9HYPO</name>
<evidence type="ECO:0000256" key="8">
    <source>
        <dbReference type="ARBA" id="ARBA00022729"/>
    </source>
</evidence>
<dbReference type="PROSITE" id="PS52012">
    <property type="entry name" value="CFEM"/>
    <property type="match status" value="1"/>
</dbReference>
<keyword evidence="14" id="KW-0408">Iron</keyword>
<evidence type="ECO:0000256" key="1">
    <source>
        <dbReference type="ARBA" id="ARBA00004141"/>
    </source>
</evidence>
<keyword evidence="9 15" id="KW-1133">Transmembrane helix</keyword>
<evidence type="ECO:0000256" key="16">
    <source>
        <dbReference type="SAM" id="SignalP"/>
    </source>
</evidence>
<feature type="disulfide bond" evidence="14">
    <location>
        <begin position="69"/>
        <end position="102"/>
    </location>
</feature>
<keyword evidence="6" id="KW-0336">GPI-anchor</keyword>
<feature type="transmembrane region" description="Helical" evidence="15">
    <location>
        <begin position="113"/>
        <end position="130"/>
    </location>
</feature>
<keyword evidence="5" id="KW-0964">Secreted</keyword>
<evidence type="ECO:0000256" key="5">
    <source>
        <dbReference type="ARBA" id="ARBA00022525"/>
    </source>
</evidence>
<feature type="transmembrane region" description="Helical" evidence="15">
    <location>
        <begin position="192"/>
        <end position="215"/>
    </location>
</feature>
<organism evidence="18 19">
    <name type="scientific">Conoideocrella luteorostrata</name>
    <dbReference type="NCBI Taxonomy" id="1105319"/>
    <lineage>
        <taxon>Eukaryota</taxon>
        <taxon>Fungi</taxon>
        <taxon>Dikarya</taxon>
        <taxon>Ascomycota</taxon>
        <taxon>Pezizomycotina</taxon>
        <taxon>Sordariomycetes</taxon>
        <taxon>Hypocreomycetidae</taxon>
        <taxon>Hypocreales</taxon>
        <taxon>Clavicipitaceae</taxon>
        <taxon>Conoideocrella</taxon>
    </lineage>
</organism>
<keyword evidence="7 15" id="KW-0812">Transmembrane</keyword>
<keyword evidence="19" id="KW-1185">Reference proteome</keyword>
<evidence type="ECO:0000256" key="3">
    <source>
        <dbReference type="ARBA" id="ARBA00004613"/>
    </source>
</evidence>
<dbReference type="Pfam" id="PF05730">
    <property type="entry name" value="CFEM"/>
    <property type="match status" value="1"/>
</dbReference>
<evidence type="ECO:0000259" key="17">
    <source>
        <dbReference type="PROSITE" id="PS52012"/>
    </source>
</evidence>
<feature type="transmembrane region" description="Helical" evidence="15">
    <location>
        <begin position="309"/>
        <end position="328"/>
    </location>
</feature>
<dbReference type="PANTHER" id="PTHR33048:SF143">
    <property type="entry name" value="EXTRACELLULAR MEMBRANE PROTEIN CFEM DOMAIN-CONTAINING PROTEIN-RELATED"/>
    <property type="match status" value="1"/>
</dbReference>
<evidence type="ECO:0000256" key="11">
    <source>
        <dbReference type="ARBA" id="ARBA00023157"/>
    </source>
</evidence>
<evidence type="ECO:0000256" key="9">
    <source>
        <dbReference type="ARBA" id="ARBA00022989"/>
    </source>
</evidence>
<evidence type="ECO:0000313" key="18">
    <source>
        <dbReference type="EMBL" id="KAK2606235.1"/>
    </source>
</evidence>
<evidence type="ECO:0000256" key="4">
    <source>
        <dbReference type="ARBA" id="ARBA00010031"/>
    </source>
</evidence>
<accession>A0AAJ0CW97</accession>
<reference evidence="18" key="1">
    <citation type="submission" date="2023-06" db="EMBL/GenBank/DDBJ databases">
        <title>Conoideocrella luteorostrata (Hypocreales: Clavicipitaceae), a potential biocontrol fungus for elongate hemlock scale in United States Christmas tree production areas.</title>
        <authorList>
            <person name="Barrett H."/>
            <person name="Lovett B."/>
            <person name="Macias A.M."/>
            <person name="Stajich J.E."/>
            <person name="Kasson M.T."/>
        </authorList>
    </citation>
    <scope>NUCLEOTIDE SEQUENCE</scope>
    <source>
        <strain evidence="18">ARSEF 14590</strain>
    </source>
</reference>
<keyword evidence="8 16" id="KW-0732">Signal</keyword>
<feature type="disulfide bond" evidence="14">
    <location>
        <begin position="50"/>
        <end position="81"/>
    </location>
</feature>
<feature type="domain" description="CFEM" evidence="17">
    <location>
        <begin position="18"/>
        <end position="129"/>
    </location>
</feature>
<keyword evidence="14" id="KW-0349">Heme</keyword>
<dbReference type="AlphaFoldDB" id="A0AAJ0CW97"/>